<dbReference type="SMART" id="SM00382">
    <property type="entry name" value="AAA"/>
    <property type="match status" value="1"/>
</dbReference>
<dbReference type="CDD" id="cd00009">
    <property type="entry name" value="AAA"/>
    <property type="match status" value="1"/>
</dbReference>
<dbReference type="Gene3D" id="1.10.8.80">
    <property type="entry name" value="Magnesium chelatase subunit I, C-Terminal domain"/>
    <property type="match status" value="1"/>
</dbReference>
<dbReference type="InterPro" id="IPR011703">
    <property type="entry name" value="ATPase_AAA-3"/>
</dbReference>
<dbReference type="Pfam" id="PF07726">
    <property type="entry name" value="AAA_3"/>
    <property type="match status" value="1"/>
</dbReference>
<organism evidence="2 3">
    <name type="scientific">Brevibacterium senegalense</name>
    <dbReference type="NCBI Taxonomy" id="1033736"/>
    <lineage>
        <taxon>Bacteria</taxon>
        <taxon>Bacillati</taxon>
        <taxon>Actinomycetota</taxon>
        <taxon>Actinomycetes</taxon>
        <taxon>Micrococcales</taxon>
        <taxon>Brevibacteriaceae</taxon>
        <taxon>Brevibacterium</taxon>
    </lineage>
</organism>
<dbReference type="InterPro" id="IPR027417">
    <property type="entry name" value="P-loop_NTPase"/>
</dbReference>
<reference evidence="2" key="1">
    <citation type="journal article" date="2021" name="PeerJ">
        <title>Extensive microbial diversity within the chicken gut microbiome revealed by metagenomics and culture.</title>
        <authorList>
            <person name="Gilroy R."/>
            <person name="Ravi A."/>
            <person name="Getino M."/>
            <person name="Pursley I."/>
            <person name="Horton D.L."/>
            <person name="Alikhan N.F."/>
            <person name="Baker D."/>
            <person name="Gharbi K."/>
            <person name="Hall N."/>
            <person name="Watson M."/>
            <person name="Adriaenssens E.M."/>
            <person name="Foster-Nyarko E."/>
            <person name="Jarju S."/>
            <person name="Secka A."/>
            <person name="Antonio M."/>
            <person name="Oren A."/>
            <person name="Chaudhuri R.R."/>
            <person name="La Ragione R."/>
            <person name="Hildebrand F."/>
            <person name="Pallen M.J."/>
        </authorList>
    </citation>
    <scope>NUCLEOTIDE SEQUENCE</scope>
    <source>
        <strain evidence="2">ChiGjej5B5-7349</strain>
    </source>
</reference>
<evidence type="ECO:0000313" key="2">
    <source>
        <dbReference type="EMBL" id="HJG79425.1"/>
    </source>
</evidence>
<protein>
    <submittedName>
        <fullName evidence="2">MoxR family ATPase</fullName>
    </submittedName>
</protein>
<proteinExistence type="predicted"/>
<evidence type="ECO:0000313" key="3">
    <source>
        <dbReference type="Proteomes" id="UP000784435"/>
    </source>
</evidence>
<dbReference type="InterPro" id="IPR041628">
    <property type="entry name" value="ChlI/MoxR_AAA_lid"/>
</dbReference>
<dbReference type="GO" id="GO:0005524">
    <property type="term" value="F:ATP binding"/>
    <property type="evidence" value="ECO:0007669"/>
    <property type="project" value="InterPro"/>
</dbReference>
<dbReference type="Gene3D" id="3.40.50.300">
    <property type="entry name" value="P-loop containing nucleotide triphosphate hydrolases"/>
    <property type="match status" value="1"/>
</dbReference>
<dbReference type="PIRSF" id="PIRSF002849">
    <property type="entry name" value="AAA_ATPase_chaperone_MoxR_prd"/>
    <property type="match status" value="1"/>
</dbReference>
<dbReference type="PANTHER" id="PTHR42759">
    <property type="entry name" value="MOXR FAMILY PROTEIN"/>
    <property type="match status" value="1"/>
</dbReference>
<dbReference type="InterPro" id="IPR050764">
    <property type="entry name" value="CbbQ/NirQ/NorQ/GpvN"/>
</dbReference>
<dbReference type="Proteomes" id="UP000784435">
    <property type="component" value="Unassembled WGS sequence"/>
</dbReference>
<gene>
    <name evidence="2" type="ORF">K8V08_03330</name>
</gene>
<sequence length="316" mass="34147">MTALGNDHITHIQTIAQKSRSAMNTVLDGKDHAVRTALITLFAGGHLLLEDVPGVGKTLLAKALGRVVGGSVRRIQFTPDLLPSDVVGVSIFNQETRAFEFRAGPVFANVVIADEINRASPKTQSAMLECMAENQASVDGTTYHMPQPFMVVATQNPVDMEGTYTLPEAQRDRFTARISIGYPSTQAEMDMLDHHVDHDPLARTPAVTTLDEVTQARDLIRHVSASPELRAYVVSLLDATRADPAVSLGASPRAGVQLLRTAKVMAVLAGRGYATPDDIQALAVDVLAHRIVPREGDDPQLAASLVRDILRRVPVR</sequence>
<dbReference type="InterPro" id="IPR003593">
    <property type="entry name" value="AAA+_ATPase"/>
</dbReference>
<dbReference type="SUPFAM" id="SSF52540">
    <property type="entry name" value="P-loop containing nucleoside triphosphate hydrolases"/>
    <property type="match status" value="1"/>
</dbReference>
<feature type="domain" description="AAA+ ATPase" evidence="1">
    <location>
        <begin position="43"/>
        <end position="184"/>
    </location>
</feature>
<accession>A0A921MBU5</accession>
<name>A0A921MBU5_9MICO</name>
<dbReference type="GO" id="GO:0016887">
    <property type="term" value="F:ATP hydrolysis activity"/>
    <property type="evidence" value="ECO:0007669"/>
    <property type="project" value="InterPro"/>
</dbReference>
<evidence type="ECO:0000259" key="1">
    <source>
        <dbReference type="SMART" id="SM00382"/>
    </source>
</evidence>
<reference evidence="2" key="2">
    <citation type="submission" date="2021-09" db="EMBL/GenBank/DDBJ databases">
        <authorList>
            <person name="Gilroy R."/>
        </authorList>
    </citation>
    <scope>NUCLEOTIDE SEQUENCE</scope>
    <source>
        <strain evidence="2">ChiGjej5B5-7349</strain>
    </source>
</reference>
<comment type="caution">
    <text evidence="2">The sequence shown here is derived from an EMBL/GenBank/DDBJ whole genome shotgun (WGS) entry which is preliminary data.</text>
</comment>
<dbReference type="AlphaFoldDB" id="A0A921MBU5"/>
<dbReference type="EMBL" id="DYUK01000076">
    <property type="protein sequence ID" value="HJG79425.1"/>
    <property type="molecule type" value="Genomic_DNA"/>
</dbReference>
<dbReference type="PANTHER" id="PTHR42759:SF5">
    <property type="entry name" value="METHANOL DEHYDROGENASE REGULATOR"/>
    <property type="match status" value="1"/>
</dbReference>
<dbReference type="Pfam" id="PF17863">
    <property type="entry name" value="AAA_lid_2"/>
    <property type="match status" value="1"/>
</dbReference>